<dbReference type="InterPro" id="IPR015946">
    <property type="entry name" value="KH_dom-like_a/b"/>
</dbReference>
<name>A0A3L9M7V5_9FLAO</name>
<dbReference type="PANTHER" id="PTHR39624">
    <property type="entry name" value="PROTEIN INVOLVED IN RIMO-MEDIATED BETA-METHYLTHIOLATION OF RIBOSOMAL PROTEIN S12 YCAO"/>
    <property type="match status" value="1"/>
</dbReference>
<dbReference type="EMBL" id="RDOJ01000011">
    <property type="protein sequence ID" value="RLZ09160.1"/>
    <property type="molecule type" value="Genomic_DNA"/>
</dbReference>
<sequence length="131" mass="14707">MSVEIKGNSTKESYITELSTRGLNFIVDEPFDKGGKDTAVTPMELIGGALSSCTIITLQMYFNHKEWAYDSVEVDVDFDYSSFPVTFKRIVRVKGTFDEKQAKRINGIANACPVHKLLEKGHEIETIVELI</sequence>
<dbReference type="SUPFAM" id="SSF82784">
    <property type="entry name" value="OsmC-like"/>
    <property type="match status" value="1"/>
</dbReference>
<comment type="caution">
    <text evidence="1">The sequence shown here is derived from an EMBL/GenBank/DDBJ whole genome shotgun (WGS) entry which is preliminary data.</text>
</comment>
<gene>
    <name evidence="1" type="ORF">EAH69_09110</name>
</gene>
<keyword evidence="2" id="KW-1185">Reference proteome</keyword>
<dbReference type="InterPro" id="IPR003718">
    <property type="entry name" value="OsmC/Ohr_fam"/>
</dbReference>
<dbReference type="OrthoDB" id="9791538at2"/>
<dbReference type="AlphaFoldDB" id="A0A3L9M7V5"/>
<evidence type="ECO:0000313" key="2">
    <source>
        <dbReference type="Proteomes" id="UP000275348"/>
    </source>
</evidence>
<organism evidence="1 2">
    <name type="scientific">Faecalibacter macacae</name>
    <dbReference type="NCBI Taxonomy" id="1859289"/>
    <lineage>
        <taxon>Bacteria</taxon>
        <taxon>Pseudomonadati</taxon>
        <taxon>Bacteroidota</taxon>
        <taxon>Flavobacteriia</taxon>
        <taxon>Flavobacteriales</taxon>
        <taxon>Weeksellaceae</taxon>
        <taxon>Faecalibacter</taxon>
    </lineage>
</organism>
<dbReference type="PANTHER" id="PTHR39624:SF2">
    <property type="entry name" value="OSMC-LIKE PROTEIN"/>
    <property type="match status" value="1"/>
</dbReference>
<dbReference type="RefSeq" id="WP_121934887.1">
    <property type="nucleotide sequence ID" value="NZ_RDOJ01000011.1"/>
</dbReference>
<dbReference type="InterPro" id="IPR036102">
    <property type="entry name" value="OsmC/Ohrsf"/>
</dbReference>
<dbReference type="Pfam" id="PF02566">
    <property type="entry name" value="OsmC"/>
    <property type="match status" value="1"/>
</dbReference>
<accession>A0A3L9M7V5</accession>
<protein>
    <submittedName>
        <fullName evidence="1">OsmC family peroxiredoxin</fullName>
    </submittedName>
</protein>
<proteinExistence type="predicted"/>
<evidence type="ECO:0000313" key="1">
    <source>
        <dbReference type="EMBL" id="RLZ09160.1"/>
    </source>
</evidence>
<dbReference type="Proteomes" id="UP000275348">
    <property type="component" value="Unassembled WGS sequence"/>
</dbReference>
<dbReference type="Gene3D" id="3.30.300.20">
    <property type="match status" value="1"/>
</dbReference>
<reference evidence="1 2" key="1">
    <citation type="submission" date="2018-10" db="EMBL/GenBank/DDBJ databases">
        <authorList>
            <person name="Chen X."/>
        </authorList>
    </citation>
    <scope>NUCLEOTIDE SEQUENCE [LARGE SCALE GENOMIC DNA]</scope>
    <source>
        <strain evidence="1 2">YIM 102668</strain>
    </source>
</reference>